<proteinExistence type="predicted"/>
<evidence type="ECO:0008006" key="2">
    <source>
        <dbReference type="Google" id="ProtNLM"/>
    </source>
</evidence>
<gene>
    <name evidence="1" type="ORF">METZ01_LOCUS146247</name>
</gene>
<name>A0A381ZXG4_9ZZZZ</name>
<reference evidence="1" key="1">
    <citation type="submission" date="2018-05" db="EMBL/GenBank/DDBJ databases">
        <authorList>
            <person name="Lanie J.A."/>
            <person name="Ng W.-L."/>
            <person name="Kazmierczak K.M."/>
            <person name="Andrzejewski T.M."/>
            <person name="Davidsen T.M."/>
            <person name="Wayne K.J."/>
            <person name="Tettelin H."/>
            <person name="Glass J.I."/>
            <person name="Rusch D."/>
            <person name="Podicherti R."/>
            <person name="Tsui H.-C.T."/>
            <person name="Winkler M.E."/>
        </authorList>
    </citation>
    <scope>NUCLEOTIDE SEQUENCE</scope>
</reference>
<dbReference type="Pfam" id="PF13578">
    <property type="entry name" value="Methyltransf_24"/>
    <property type="match status" value="1"/>
</dbReference>
<evidence type="ECO:0000313" key="1">
    <source>
        <dbReference type="EMBL" id="SVA93393.1"/>
    </source>
</evidence>
<sequence>MDFDKLDKLKGFMPKHEGAALLKWAQEFSLLGPALEIGTFGGKSSLYLACGTSKNNQLVFTIDHHQGSEEHQADEEYFDPTIFDKKLNRVNTIPLMQSNLNKFKESKWIIPIIADSNKIASIWTIPLGLLFIDGSHTEVSAKSDYDNWKSKILKDGALVIHDIYENPNEGGQAPHLIYKQALLEGFSLHERIDTTVCLIKN</sequence>
<dbReference type="EMBL" id="UINC01022874">
    <property type="protein sequence ID" value="SVA93393.1"/>
    <property type="molecule type" value="Genomic_DNA"/>
</dbReference>
<accession>A0A381ZXG4</accession>
<dbReference type="InterPro" id="IPR029063">
    <property type="entry name" value="SAM-dependent_MTases_sf"/>
</dbReference>
<dbReference type="Gene3D" id="3.40.50.150">
    <property type="entry name" value="Vaccinia Virus protein VP39"/>
    <property type="match status" value="1"/>
</dbReference>
<protein>
    <recommendedName>
        <fullName evidence="2">Methyltransferase domain-containing protein</fullName>
    </recommendedName>
</protein>
<organism evidence="1">
    <name type="scientific">marine metagenome</name>
    <dbReference type="NCBI Taxonomy" id="408172"/>
    <lineage>
        <taxon>unclassified sequences</taxon>
        <taxon>metagenomes</taxon>
        <taxon>ecological metagenomes</taxon>
    </lineage>
</organism>
<dbReference type="AlphaFoldDB" id="A0A381ZXG4"/>